<gene>
    <name evidence="1" type="ORF">R3W88_011424</name>
</gene>
<name>A0AAV9L653_9SOLN</name>
<organism evidence="1 2">
    <name type="scientific">Solanum pinnatisectum</name>
    <name type="common">tansyleaf nightshade</name>
    <dbReference type="NCBI Taxonomy" id="50273"/>
    <lineage>
        <taxon>Eukaryota</taxon>
        <taxon>Viridiplantae</taxon>
        <taxon>Streptophyta</taxon>
        <taxon>Embryophyta</taxon>
        <taxon>Tracheophyta</taxon>
        <taxon>Spermatophyta</taxon>
        <taxon>Magnoliopsida</taxon>
        <taxon>eudicotyledons</taxon>
        <taxon>Gunneridae</taxon>
        <taxon>Pentapetalae</taxon>
        <taxon>asterids</taxon>
        <taxon>lamiids</taxon>
        <taxon>Solanales</taxon>
        <taxon>Solanaceae</taxon>
        <taxon>Solanoideae</taxon>
        <taxon>Solaneae</taxon>
        <taxon>Solanum</taxon>
    </lineage>
</organism>
<keyword evidence="2" id="KW-1185">Reference proteome</keyword>
<dbReference type="EMBL" id="JAWPEI010000007">
    <property type="protein sequence ID" value="KAK4721191.1"/>
    <property type="molecule type" value="Genomic_DNA"/>
</dbReference>
<accession>A0AAV9L653</accession>
<dbReference type="Proteomes" id="UP001311915">
    <property type="component" value="Unassembled WGS sequence"/>
</dbReference>
<reference evidence="1 2" key="1">
    <citation type="submission" date="2023-10" db="EMBL/GenBank/DDBJ databases">
        <title>Genome-Wide Identification Analysis in wild type Solanum Pinnatisectum Reveals Some Genes Defensing Phytophthora Infestans.</title>
        <authorList>
            <person name="Sun C."/>
        </authorList>
    </citation>
    <scope>NUCLEOTIDE SEQUENCE [LARGE SCALE GENOMIC DNA]</scope>
    <source>
        <strain evidence="1">LQN</strain>
        <tissue evidence="1">Leaf</tissue>
    </source>
</reference>
<sequence>MEPLPCSPTLVLSGKNSQNSEAQLVVKPATGAPTEELDVVSKLGHVSSGMFERLFDRDLPEGKGSGSNILAVVEELVIQSLTSLRGDIQAPF</sequence>
<comment type="caution">
    <text evidence="1">The sequence shown here is derived from an EMBL/GenBank/DDBJ whole genome shotgun (WGS) entry which is preliminary data.</text>
</comment>
<evidence type="ECO:0000313" key="1">
    <source>
        <dbReference type="EMBL" id="KAK4721191.1"/>
    </source>
</evidence>
<proteinExistence type="predicted"/>
<dbReference type="AlphaFoldDB" id="A0AAV9L653"/>
<evidence type="ECO:0000313" key="2">
    <source>
        <dbReference type="Proteomes" id="UP001311915"/>
    </source>
</evidence>
<protein>
    <submittedName>
        <fullName evidence="1">Uncharacterized protein</fullName>
    </submittedName>
</protein>